<dbReference type="AlphaFoldDB" id="A0A669QQL1"/>
<accession>A0A669QQL1</accession>
<keyword evidence="2" id="KW-1185">Reference proteome</keyword>
<sequence length="141" mass="16348">MQSGLWAEFSYYGDNETSTREQAHQVPSSVLYKLHHDHHYQETPQPIDCRNKVISKQTANHSSMTRLQKLPPTVLWQHCSNWTPVDQSIVTTTNTVVQDDQLLWRALCHPVITCYYDIDTVPQTRCLQFTGKETNVLIHLL</sequence>
<dbReference type="Proteomes" id="UP000472261">
    <property type="component" value="Unplaced"/>
</dbReference>
<organism evidence="1 2">
    <name type="scientific">Phasianus colchicus</name>
    <name type="common">Common pheasant</name>
    <dbReference type="NCBI Taxonomy" id="9054"/>
    <lineage>
        <taxon>Eukaryota</taxon>
        <taxon>Metazoa</taxon>
        <taxon>Chordata</taxon>
        <taxon>Craniata</taxon>
        <taxon>Vertebrata</taxon>
        <taxon>Euteleostomi</taxon>
        <taxon>Archelosauria</taxon>
        <taxon>Archosauria</taxon>
        <taxon>Dinosauria</taxon>
        <taxon>Saurischia</taxon>
        <taxon>Theropoda</taxon>
        <taxon>Coelurosauria</taxon>
        <taxon>Aves</taxon>
        <taxon>Neognathae</taxon>
        <taxon>Galloanserae</taxon>
        <taxon>Galliformes</taxon>
        <taxon>Phasianidae</taxon>
        <taxon>Phasianinae</taxon>
        <taxon>Phasianus</taxon>
    </lineage>
</organism>
<protein>
    <submittedName>
        <fullName evidence="1">Uncharacterized protein</fullName>
    </submittedName>
</protein>
<reference evidence="1" key="2">
    <citation type="submission" date="2025-09" db="UniProtKB">
        <authorList>
            <consortium name="Ensembl"/>
        </authorList>
    </citation>
    <scope>IDENTIFICATION</scope>
</reference>
<proteinExistence type="predicted"/>
<reference evidence="1" key="1">
    <citation type="submission" date="2025-08" db="UniProtKB">
        <authorList>
            <consortium name="Ensembl"/>
        </authorList>
    </citation>
    <scope>IDENTIFICATION</scope>
</reference>
<evidence type="ECO:0000313" key="2">
    <source>
        <dbReference type="Proteomes" id="UP000472261"/>
    </source>
</evidence>
<evidence type="ECO:0000313" key="1">
    <source>
        <dbReference type="Ensembl" id="ENSPCLP00000021985.1"/>
    </source>
</evidence>
<name>A0A669QQL1_PHACC</name>
<dbReference type="Ensembl" id="ENSPCLT00000030450.1">
    <property type="protein sequence ID" value="ENSPCLP00000021985.1"/>
    <property type="gene ID" value="ENSPCLG00000019329.1"/>
</dbReference>